<proteinExistence type="predicted"/>
<dbReference type="Proteomes" id="UP001649230">
    <property type="component" value="Chromosome"/>
</dbReference>
<feature type="compositionally biased region" description="Polar residues" evidence="1">
    <location>
        <begin position="101"/>
        <end position="117"/>
    </location>
</feature>
<reference evidence="4 5" key="1">
    <citation type="journal article" date="2024" name="Int. J. Syst. Evol. Microbiol.">
        <title>Paenibacillus hexagrammi sp. nov., a novel bacterium isolated from the gut content of Hexagrammos agrammus.</title>
        <authorList>
            <person name="Jung H.K."/>
            <person name="Kim D.G."/>
            <person name="Zin H."/>
            <person name="Park J."/>
            <person name="Jung H."/>
            <person name="Kim Y.O."/>
            <person name="Kong H.J."/>
            <person name="Kim J.W."/>
            <person name="Kim Y.S."/>
        </authorList>
    </citation>
    <scope>NUCLEOTIDE SEQUENCE [LARGE SCALE GENOMIC DNA]</scope>
    <source>
        <strain evidence="4 5">YPD9-1</strain>
    </source>
</reference>
<sequence>MKRKILAIMLVFLLAANTSMVYAKGSKPSTSSRSGSFSTGSKSTSNFSGGSSSKTSPSTSTNSSSSSSTSSGFSGGASSKSTVPSMSNSTSSSGSTSSSTGYQRPSSNVTGGSTTNPYTGKTYYKNSTYITSIPSGKRVSSFWPVVGAFAAGSFLGSMLHPWGGYYPAYGGGYVHQSFSFFSLLLDVILILVVVGILMRIFGNRRRRSY</sequence>
<keyword evidence="2" id="KW-1133">Transmembrane helix</keyword>
<feature type="chain" id="PRO_5047389862" evidence="3">
    <location>
        <begin position="24"/>
        <end position="209"/>
    </location>
</feature>
<feature type="transmembrane region" description="Helical" evidence="2">
    <location>
        <begin position="180"/>
        <end position="201"/>
    </location>
</feature>
<evidence type="ECO:0000313" key="5">
    <source>
        <dbReference type="Proteomes" id="UP001649230"/>
    </source>
</evidence>
<organism evidence="4 5">
    <name type="scientific">Paenibacillus hexagrammi</name>
    <dbReference type="NCBI Taxonomy" id="2908839"/>
    <lineage>
        <taxon>Bacteria</taxon>
        <taxon>Bacillati</taxon>
        <taxon>Bacillota</taxon>
        <taxon>Bacilli</taxon>
        <taxon>Bacillales</taxon>
        <taxon>Paenibacillaceae</taxon>
        <taxon>Paenibacillus</taxon>
    </lineage>
</organism>
<protein>
    <submittedName>
        <fullName evidence="4">Uncharacterized protein</fullName>
    </submittedName>
</protein>
<feature type="signal peptide" evidence="3">
    <location>
        <begin position="1"/>
        <end position="23"/>
    </location>
</feature>
<evidence type="ECO:0000256" key="1">
    <source>
        <dbReference type="SAM" id="MobiDB-lite"/>
    </source>
</evidence>
<evidence type="ECO:0000256" key="2">
    <source>
        <dbReference type="SAM" id="Phobius"/>
    </source>
</evidence>
<keyword evidence="2" id="KW-0812">Transmembrane</keyword>
<feature type="region of interest" description="Disordered" evidence="1">
    <location>
        <begin position="23"/>
        <end position="117"/>
    </location>
</feature>
<evidence type="ECO:0000256" key="3">
    <source>
        <dbReference type="SAM" id="SignalP"/>
    </source>
</evidence>
<dbReference type="RefSeq" id="WP_235120669.1">
    <property type="nucleotide sequence ID" value="NZ_CP090978.1"/>
</dbReference>
<name>A0ABY3SJK6_9BACL</name>
<feature type="compositionally biased region" description="Low complexity" evidence="1">
    <location>
        <begin position="23"/>
        <end position="100"/>
    </location>
</feature>
<accession>A0ABY3SJK6</accession>
<gene>
    <name evidence="4" type="ORF">L0M14_02955</name>
</gene>
<keyword evidence="5" id="KW-1185">Reference proteome</keyword>
<keyword evidence="2" id="KW-0472">Membrane</keyword>
<evidence type="ECO:0000313" key="4">
    <source>
        <dbReference type="EMBL" id="UJF34208.1"/>
    </source>
</evidence>
<keyword evidence="3" id="KW-0732">Signal</keyword>
<dbReference type="EMBL" id="CP090978">
    <property type="protein sequence ID" value="UJF34208.1"/>
    <property type="molecule type" value="Genomic_DNA"/>
</dbReference>